<keyword evidence="2" id="KW-1185">Reference proteome</keyword>
<dbReference type="Proteomes" id="UP000464178">
    <property type="component" value="Chromosome"/>
</dbReference>
<evidence type="ECO:0000313" key="1">
    <source>
        <dbReference type="EMBL" id="VTS01911.1"/>
    </source>
</evidence>
<accession>A0A6P2DGR4</accession>
<gene>
    <name evidence="1" type="ORF">SOIL9_76920</name>
</gene>
<proteinExistence type="predicted"/>
<dbReference type="EMBL" id="LR593886">
    <property type="protein sequence ID" value="VTS01911.1"/>
    <property type="molecule type" value="Genomic_DNA"/>
</dbReference>
<dbReference type="RefSeq" id="WP_162672594.1">
    <property type="nucleotide sequence ID" value="NZ_LR593886.1"/>
</dbReference>
<protein>
    <submittedName>
        <fullName evidence="1">Uncharacterized protein</fullName>
    </submittedName>
</protein>
<organism evidence="1 2">
    <name type="scientific">Gemmata massiliana</name>
    <dbReference type="NCBI Taxonomy" id="1210884"/>
    <lineage>
        <taxon>Bacteria</taxon>
        <taxon>Pseudomonadati</taxon>
        <taxon>Planctomycetota</taxon>
        <taxon>Planctomycetia</taxon>
        <taxon>Gemmatales</taxon>
        <taxon>Gemmataceae</taxon>
        <taxon>Gemmata</taxon>
    </lineage>
</organism>
<evidence type="ECO:0000313" key="2">
    <source>
        <dbReference type="Proteomes" id="UP000464178"/>
    </source>
</evidence>
<dbReference type="AlphaFoldDB" id="A0A6P2DGR4"/>
<reference evidence="1 2" key="1">
    <citation type="submission" date="2019-05" db="EMBL/GenBank/DDBJ databases">
        <authorList>
            <consortium name="Science for Life Laboratories"/>
        </authorList>
    </citation>
    <scope>NUCLEOTIDE SEQUENCE [LARGE SCALE GENOMIC DNA]</scope>
    <source>
        <strain evidence="1">Soil9</strain>
    </source>
</reference>
<sequence length="64" mass="7262">MTINQNRARDVAATVAACGAHQLANWLPADRHDELRELPYDLSYTAICTYLERETWRLAPSSTN</sequence>
<name>A0A6P2DGR4_9BACT</name>
<dbReference type="KEGG" id="gms:SOIL9_76920"/>